<accession>A0A0B7MK85</accession>
<dbReference type="AlphaFoldDB" id="A0A0B7MK85"/>
<protein>
    <submittedName>
        <fullName evidence="1">Uncharacterized protein</fullName>
    </submittedName>
</protein>
<evidence type="ECO:0000313" key="2">
    <source>
        <dbReference type="Proteomes" id="UP000046155"/>
    </source>
</evidence>
<keyword evidence="2" id="KW-1185">Reference proteome</keyword>
<dbReference type="Proteomes" id="UP000046155">
    <property type="component" value="Unassembled WGS sequence"/>
</dbReference>
<gene>
    <name evidence="1" type="ORF">SSCH_1770003</name>
</gene>
<reference evidence="2" key="1">
    <citation type="submission" date="2015-01" db="EMBL/GenBank/DDBJ databases">
        <authorList>
            <person name="Manzoor Shahid"/>
            <person name="Zubair Saima"/>
        </authorList>
    </citation>
    <scope>NUCLEOTIDE SEQUENCE [LARGE SCALE GENOMIC DNA]</scope>
    <source>
        <strain evidence="2">Sp3</strain>
    </source>
</reference>
<evidence type="ECO:0000313" key="1">
    <source>
        <dbReference type="EMBL" id="CEO88341.1"/>
    </source>
</evidence>
<dbReference type="EMBL" id="CDRZ01000087">
    <property type="protein sequence ID" value="CEO88341.1"/>
    <property type="molecule type" value="Genomic_DNA"/>
</dbReference>
<organism evidence="1 2">
    <name type="scientific">Syntrophaceticus schinkii</name>
    <dbReference type="NCBI Taxonomy" id="499207"/>
    <lineage>
        <taxon>Bacteria</taxon>
        <taxon>Bacillati</taxon>
        <taxon>Bacillota</taxon>
        <taxon>Clostridia</taxon>
        <taxon>Thermoanaerobacterales</taxon>
        <taxon>Thermoanaerobacterales Family III. Incertae Sedis</taxon>
        <taxon>Syntrophaceticus</taxon>
    </lineage>
</organism>
<proteinExistence type="predicted"/>
<sequence>MAKSFSLHCNGIPVIEDDRLYNIIMITASEPLLSNKELEQVQQMNSAEGQHLLGQLSQKRLKAAANKHPLLIYDNRFKQPPWVEQLMGSMN</sequence>
<name>A0A0B7MK85_9FIRM</name>